<dbReference type="SUPFAM" id="SSF103039">
    <property type="entry name" value="CheC-like"/>
    <property type="match status" value="1"/>
</dbReference>
<evidence type="ECO:0000259" key="2">
    <source>
        <dbReference type="Pfam" id="PF13690"/>
    </source>
</evidence>
<name>A0ABT4D8Q3_9CLOT</name>
<dbReference type="RefSeq" id="WP_268061103.1">
    <property type="nucleotide sequence ID" value="NZ_JAPQFJ010000007.1"/>
</dbReference>
<dbReference type="InterPro" id="IPR028976">
    <property type="entry name" value="CheC-like_sf"/>
</dbReference>
<reference evidence="3" key="1">
    <citation type="submission" date="2022-12" db="EMBL/GenBank/DDBJ databases">
        <title>Clostridium sp. nov., isolated from industrial wastewater.</title>
        <authorList>
            <person name="Jiayan W."/>
        </authorList>
    </citation>
    <scope>NUCLEOTIDE SEQUENCE</scope>
    <source>
        <strain evidence="3">ZC22-4</strain>
    </source>
</reference>
<sequence>MDVKFINPFIDSILSVMPELGFKEIKKQGISIKEKSIKSLGVMLTLGVVGDIKGNVVYCLDMEGAKKIASVMMMGMPVNELDEMAQSALSELSNMLTANASTHFANDGININISTPAMMYGHDFEAKMNTEKILCIGVLVDDVLIEINIALEKF</sequence>
<evidence type="ECO:0000313" key="4">
    <source>
        <dbReference type="Proteomes" id="UP001144612"/>
    </source>
</evidence>
<comment type="caution">
    <text evidence="3">The sequence shown here is derived from an EMBL/GenBank/DDBJ whole genome shotgun (WGS) entry which is preliminary data.</text>
</comment>
<dbReference type="CDD" id="cd17906">
    <property type="entry name" value="CheX"/>
    <property type="match status" value="1"/>
</dbReference>
<keyword evidence="1" id="KW-0145">Chemotaxis</keyword>
<dbReference type="Pfam" id="PF13690">
    <property type="entry name" value="CheX"/>
    <property type="match status" value="1"/>
</dbReference>
<dbReference type="PANTHER" id="PTHR39452">
    <property type="entry name" value="CHEY-P PHOSPHATASE CHEX"/>
    <property type="match status" value="1"/>
</dbReference>
<dbReference type="EMBL" id="JAPQFJ010000007">
    <property type="protein sequence ID" value="MCY6958687.1"/>
    <property type="molecule type" value="Genomic_DNA"/>
</dbReference>
<proteinExistence type="predicted"/>
<keyword evidence="4" id="KW-1185">Reference proteome</keyword>
<gene>
    <name evidence="3" type="ORF">OW729_08725</name>
</gene>
<evidence type="ECO:0000313" key="3">
    <source>
        <dbReference type="EMBL" id="MCY6958687.1"/>
    </source>
</evidence>
<dbReference type="Gene3D" id="3.40.1550.10">
    <property type="entry name" value="CheC-like"/>
    <property type="match status" value="1"/>
</dbReference>
<accession>A0ABT4D8Q3</accession>
<dbReference type="InterPro" id="IPR028051">
    <property type="entry name" value="CheX-like_dom"/>
</dbReference>
<dbReference type="Proteomes" id="UP001144612">
    <property type="component" value="Unassembled WGS sequence"/>
</dbReference>
<dbReference type="PANTHER" id="PTHR39452:SF1">
    <property type="entry name" value="CHEY-P PHOSPHATASE CHEX"/>
    <property type="match status" value="1"/>
</dbReference>
<organism evidence="3 4">
    <name type="scientific">Clostridium brassicae</name>
    <dbReference type="NCBI Taxonomy" id="2999072"/>
    <lineage>
        <taxon>Bacteria</taxon>
        <taxon>Bacillati</taxon>
        <taxon>Bacillota</taxon>
        <taxon>Clostridia</taxon>
        <taxon>Eubacteriales</taxon>
        <taxon>Clostridiaceae</taxon>
        <taxon>Clostridium</taxon>
    </lineage>
</organism>
<protein>
    <submittedName>
        <fullName evidence="3">Chemotaxis protein CheX</fullName>
    </submittedName>
</protein>
<dbReference type="InterPro" id="IPR038756">
    <property type="entry name" value="CheX-like"/>
</dbReference>
<feature type="domain" description="Chemotaxis phosphatase CheX-like" evidence="2">
    <location>
        <begin position="45"/>
        <end position="135"/>
    </location>
</feature>
<evidence type="ECO:0000256" key="1">
    <source>
        <dbReference type="ARBA" id="ARBA00022500"/>
    </source>
</evidence>